<keyword evidence="4 6" id="KW-0732">Signal</keyword>
<gene>
    <name evidence="7" type="primary">ttr-15</name>
    <name evidence="7" type="ORF">Tcan_17802</name>
</gene>
<dbReference type="InterPro" id="IPR001534">
    <property type="entry name" value="Transthyretin-like"/>
</dbReference>
<dbReference type="Gene3D" id="2.60.40.3330">
    <property type="match status" value="1"/>
</dbReference>
<feature type="chain" id="PRO_5002080695" evidence="6">
    <location>
        <begin position="18"/>
        <end position="359"/>
    </location>
</feature>
<feature type="signal peptide" evidence="6">
    <location>
        <begin position="1"/>
        <end position="17"/>
    </location>
</feature>
<evidence type="ECO:0000313" key="8">
    <source>
        <dbReference type="Proteomes" id="UP000031036"/>
    </source>
</evidence>
<feature type="region of interest" description="Disordered" evidence="5">
    <location>
        <begin position="332"/>
        <end position="359"/>
    </location>
</feature>
<feature type="compositionally biased region" description="Basic and acidic residues" evidence="5">
    <location>
        <begin position="255"/>
        <end position="269"/>
    </location>
</feature>
<comment type="similarity">
    <text evidence="2">Belongs to the nematode transthyretin-like family.</text>
</comment>
<feature type="compositionally biased region" description="Polar residues" evidence="5">
    <location>
        <begin position="155"/>
        <end position="168"/>
    </location>
</feature>
<reference evidence="7 8" key="1">
    <citation type="submission" date="2014-11" db="EMBL/GenBank/DDBJ databases">
        <title>Genetic blueprint of the zoonotic pathogen Toxocara canis.</title>
        <authorList>
            <person name="Zhu X.-Q."/>
            <person name="Korhonen P.K."/>
            <person name="Cai H."/>
            <person name="Young N.D."/>
            <person name="Nejsum P."/>
            <person name="von Samson-Himmelstjerna G."/>
            <person name="Boag P.R."/>
            <person name="Tan P."/>
            <person name="Li Q."/>
            <person name="Min J."/>
            <person name="Yang Y."/>
            <person name="Wang X."/>
            <person name="Fang X."/>
            <person name="Hall R.S."/>
            <person name="Hofmann A."/>
            <person name="Sternberg P.W."/>
            <person name="Jex A.R."/>
            <person name="Gasser R.B."/>
        </authorList>
    </citation>
    <scope>NUCLEOTIDE SEQUENCE [LARGE SCALE GENOMIC DNA]</scope>
    <source>
        <strain evidence="7">PN_DK_2014</strain>
    </source>
</reference>
<organism evidence="7 8">
    <name type="scientific">Toxocara canis</name>
    <name type="common">Canine roundworm</name>
    <dbReference type="NCBI Taxonomy" id="6265"/>
    <lineage>
        <taxon>Eukaryota</taxon>
        <taxon>Metazoa</taxon>
        <taxon>Ecdysozoa</taxon>
        <taxon>Nematoda</taxon>
        <taxon>Chromadorea</taxon>
        <taxon>Rhabditida</taxon>
        <taxon>Spirurina</taxon>
        <taxon>Ascaridomorpha</taxon>
        <taxon>Ascaridoidea</taxon>
        <taxon>Toxocaridae</taxon>
        <taxon>Toxocara</taxon>
    </lineage>
</organism>
<dbReference type="PANTHER" id="PTHR21700">
    <property type="entry name" value="TRANSTHYRETIN-LIKE FAMILY PROTEIN-RELATED"/>
    <property type="match status" value="1"/>
</dbReference>
<keyword evidence="3" id="KW-0964">Secreted</keyword>
<name>A0A0B2W318_TOXCA</name>
<accession>A0A0B2W318</accession>
<dbReference type="Proteomes" id="UP000031036">
    <property type="component" value="Unassembled WGS sequence"/>
</dbReference>
<dbReference type="GO" id="GO:0005576">
    <property type="term" value="C:extracellular region"/>
    <property type="evidence" value="ECO:0007669"/>
    <property type="project" value="UniProtKB-SubCell"/>
</dbReference>
<sequence>MMIVIAAIFALISSGHCRIIFSKQSISISGTLLCNDYLTDAIVQLIDKDAISADDVLDEKHTKNGQFSVKGSQYEIDGIEPVLQIRHNCNKYNNRRECEFVDELDVSAYIDKEVSNIEIDLAKNGNLKTIYQKCLNGKHPQVNADKVVPSRPINYDQSGKTEPTNYGQSGKREPTNYGQSGKREPTKNNVGDQSGKYHSTWSEQSKQLEGGQQKATQVKESQQIVKFCPCWSQKSEDKKGGLQKTGQIDETQQNIKRDPNWPQKSKDSEYEQPEAYDNQKMFINYPVWFPKYGPTAYAQPTINALYIRPWKYKQVKDIQSNALHHPSWIQKSVQAEDGQQKNKNWPRRPDDQQQMNGRH</sequence>
<proteinExistence type="inferred from homology"/>
<evidence type="ECO:0000313" key="7">
    <source>
        <dbReference type="EMBL" id="KHN87580.1"/>
    </source>
</evidence>
<protein>
    <submittedName>
        <fullName evidence="7">Transthyretin-like protein 15</fullName>
    </submittedName>
</protein>
<keyword evidence="8" id="KW-1185">Reference proteome</keyword>
<dbReference type="GO" id="GO:0009986">
    <property type="term" value="C:cell surface"/>
    <property type="evidence" value="ECO:0007669"/>
    <property type="project" value="InterPro"/>
</dbReference>
<feature type="compositionally biased region" description="Polar residues" evidence="5">
    <location>
        <begin position="187"/>
        <end position="207"/>
    </location>
</feature>
<evidence type="ECO:0000256" key="4">
    <source>
        <dbReference type="ARBA" id="ARBA00022729"/>
    </source>
</evidence>
<feature type="region of interest" description="Disordered" evidence="5">
    <location>
        <begin position="234"/>
        <end position="271"/>
    </location>
</feature>
<dbReference type="Pfam" id="PF01060">
    <property type="entry name" value="TTR-52"/>
    <property type="match status" value="1"/>
</dbReference>
<evidence type="ECO:0000256" key="2">
    <source>
        <dbReference type="ARBA" id="ARBA00010112"/>
    </source>
</evidence>
<comment type="subcellular location">
    <subcellularLocation>
        <location evidence="1">Secreted</location>
    </subcellularLocation>
</comment>
<evidence type="ECO:0000256" key="3">
    <source>
        <dbReference type="ARBA" id="ARBA00022525"/>
    </source>
</evidence>
<feature type="compositionally biased region" description="Polar residues" evidence="5">
    <location>
        <begin position="244"/>
        <end position="254"/>
    </location>
</feature>
<comment type="caution">
    <text evidence="7">The sequence shown here is derived from an EMBL/GenBank/DDBJ whole genome shotgun (WGS) entry which is preliminary data.</text>
</comment>
<dbReference type="InterPro" id="IPR038479">
    <property type="entry name" value="Transthyretin-like_sf"/>
</dbReference>
<feature type="region of interest" description="Disordered" evidence="5">
    <location>
        <begin position="142"/>
        <end position="215"/>
    </location>
</feature>
<evidence type="ECO:0000256" key="6">
    <source>
        <dbReference type="SAM" id="SignalP"/>
    </source>
</evidence>
<dbReference type="EMBL" id="JPKZ01000402">
    <property type="protein sequence ID" value="KHN87580.1"/>
    <property type="molecule type" value="Genomic_DNA"/>
</dbReference>
<evidence type="ECO:0000256" key="5">
    <source>
        <dbReference type="SAM" id="MobiDB-lite"/>
    </source>
</evidence>
<dbReference type="AlphaFoldDB" id="A0A0B2W318"/>
<evidence type="ECO:0000256" key="1">
    <source>
        <dbReference type="ARBA" id="ARBA00004613"/>
    </source>
</evidence>